<dbReference type="InterPro" id="IPR011992">
    <property type="entry name" value="EF-hand-dom_pair"/>
</dbReference>
<dbReference type="STRING" id="51031.W2TN69"/>
<dbReference type="InterPro" id="IPR036014">
    <property type="entry name" value="TCB1D9/TCB1D9B_PH-GRAM1"/>
</dbReference>
<dbReference type="Pfam" id="PF00566">
    <property type="entry name" value="RabGAP-TBC"/>
    <property type="match status" value="1"/>
</dbReference>
<dbReference type="SMART" id="SM00164">
    <property type="entry name" value="TBC"/>
    <property type="match status" value="1"/>
</dbReference>
<dbReference type="SUPFAM" id="SSF47923">
    <property type="entry name" value="Ypt/Rab-GAP domain of gyp1p"/>
    <property type="match status" value="2"/>
</dbReference>
<evidence type="ECO:0000259" key="5">
    <source>
        <dbReference type="PROSITE" id="PS50086"/>
    </source>
</evidence>
<dbReference type="OMA" id="HMCFYAY"/>
<evidence type="ECO:0000256" key="3">
    <source>
        <dbReference type="ARBA" id="ARBA00022837"/>
    </source>
</evidence>
<dbReference type="EMBL" id="KI658270">
    <property type="protein sequence ID" value="ETN83213.1"/>
    <property type="molecule type" value="Genomic_DNA"/>
</dbReference>
<proteinExistence type="predicted"/>
<dbReference type="InterPro" id="IPR004182">
    <property type="entry name" value="GRAM"/>
</dbReference>
<feature type="region of interest" description="Disordered" evidence="4">
    <location>
        <begin position="1183"/>
        <end position="1215"/>
    </location>
</feature>
<feature type="domain" description="Rab-GAP TBC" evidence="5">
    <location>
        <begin position="547"/>
        <end position="734"/>
    </location>
</feature>
<keyword evidence="7" id="KW-1185">Reference proteome</keyword>
<gene>
    <name evidence="6" type="ORF">NECAME_07511</name>
</gene>
<evidence type="ECO:0000313" key="6">
    <source>
        <dbReference type="EMBL" id="ETN83213.1"/>
    </source>
</evidence>
<protein>
    <submittedName>
        <fullName evidence="6">TBC domain protein</fullName>
    </submittedName>
</protein>
<dbReference type="InterPro" id="IPR018247">
    <property type="entry name" value="EF_Hand_1_Ca_BS"/>
</dbReference>
<dbReference type="CDD" id="cd13351">
    <property type="entry name" value="PH-GRAM1_TCB1D9_TCB1D9B"/>
    <property type="match status" value="1"/>
</dbReference>
<dbReference type="Gene3D" id="1.10.10.750">
    <property type="entry name" value="Ypt/Rab-GAP domain of gyp1p, domain 1"/>
    <property type="match status" value="1"/>
</dbReference>
<dbReference type="InterPro" id="IPR035969">
    <property type="entry name" value="Rab-GAP_TBC_sf"/>
</dbReference>
<evidence type="ECO:0000256" key="1">
    <source>
        <dbReference type="ARBA" id="ARBA00022468"/>
    </source>
</evidence>
<dbReference type="PROSITE" id="PS50086">
    <property type="entry name" value="TBC_RABGAP"/>
    <property type="match status" value="1"/>
</dbReference>
<evidence type="ECO:0000256" key="4">
    <source>
        <dbReference type="SAM" id="MobiDB-lite"/>
    </source>
</evidence>
<reference evidence="7" key="1">
    <citation type="journal article" date="2014" name="Nat. Genet.">
        <title>Genome of the human hookworm Necator americanus.</title>
        <authorList>
            <person name="Tang Y.T."/>
            <person name="Gao X."/>
            <person name="Rosa B.A."/>
            <person name="Abubucker S."/>
            <person name="Hallsworth-Pepin K."/>
            <person name="Martin J."/>
            <person name="Tyagi R."/>
            <person name="Heizer E."/>
            <person name="Zhang X."/>
            <person name="Bhonagiri-Palsikar V."/>
            <person name="Minx P."/>
            <person name="Warren W.C."/>
            <person name="Wang Q."/>
            <person name="Zhan B."/>
            <person name="Hotez P.J."/>
            <person name="Sternberg P.W."/>
            <person name="Dougall A."/>
            <person name="Gaze S.T."/>
            <person name="Mulvenna J."/>
            <person name="Sotillo J."/>
            <person name="Ranganathan S."/>
            <person name="Rabelo E.M."/>
            <person name="Wilson R.K."/>
            <person name="Felgner P.L."/>
            <person name="Bethony J."/>
            <person name="Hawdon J.M."/>
            <person name="Gasser R.B."/>
            <person name="Loukas A."/>
            <person name="Mitreva M."/>
        </authorList>
    </citation>
    <scope>NUCLEOTIDE SEQUENCE [LARGE SCALE GENOMIC DNA]</scope>
</reference>
<dbReference type="GO" id="GO:0005096">
    <property type="term" value="F:GTPase activator activity"/>
    <property type="evidence" value="ECO:0007669"/>
    <property type="project" value="UniProtKB-KW"/>
</dbReference>
<dbReference type="KEGG" id="nai:NECAME_07511"/>
<dbReference type="PANTHER" id="PTHR47666:SF1">
    <property type="entry name" value="PROTEIN VASCULAR ASSOCIATED DEATH 1, CHLOROPLASTIC"/>
    <property type="match status" value="1"/>
</dbReference>
<dbReference type="FunFam" id="2.30.29.30:FF:000013">
    <property type="entry name" value="Putative TBC1 domain family member 8B"/>
    <property type="match status" value="1"/>
</dbReference>
<dbReference type="InterPro" id="IPR011993">
    <property type="entry name" value="PH-like_dom_sf"/>
</dbReference>
<keyword evidence="3" id="KW-0106">Calcium</keyword>
<name>W2TN69_NECAM</name>
<keyword evidence="2" id="KW-0677">Repeat</keyword>
<dbReference type="Gene3D" id="1.10.8.270">
    <property type="entry name" value="putative rabgap domain of human tbc1 domain family member 14 like domains"/>
    <property type="match status" value="1"/>
</dbReference>
<dbReference type="SMART" id="SM00568">
    <property type="entry name" value="GRAM"/>
    <property type="match status" value="2"/>
</dbReference>
<organism evidence="6 7">
    <name type="scientific">Necator americanus</name>
    <name type="common">Human hookworm</name>
    <dbReference type="NCBI Taxonomy" id="51031"/>
    <lineage>
        <taxon>Eukaryota</taxon>
        <taxon>Metazoa</taxon>
        <taxon>Ecdysozoa</taxon>
        <taxon>Nematoda</taxon>
        <taxon>Chromadorea</taxon>
        <taxon>Rhabditida</taxon>
        <taxon>Rhabditina</taxon>
        <taxon>Rhabditomorpha</taxon>
        <taxon>Strongyloidea</taxon>
        <taxon>Ancylostomatidae</taxon>
        <taxon>Bunostominae</taxon>
        <taxon>Necator</taxon>
    </lineage>
</organism>
<evidence type="ECO:0000256" key="2">
    <source>
        <dbReference type="ARBA" id="ARBA00022737"/>
    </source>
</evidence>
<dbReference type="Gene3D" id="1.10.238.10">
    <property type="entry name" value="EF-hand"/>
    <property type="match status" value="1"/>
</dbReference>
<evidence type="ECO:0000313" key="7">
    <source>
        <dbReference type="Proteomes" id="UP000053676"/>
    </source>
</evidence>
<dbReference type="GO" id="GO:0003008">
    <property type="term" value="P:system process"/>
    <property type="evidence" value="ECO:0007669"/>
    <property type="project" value="UniProtKB-ARBA"/>
</dbReference>
<dbReference type="PROSITE" id="PS00018">
    <property type="entry name" value="EF_HAND_1"/>
    <property type="match status" value="1"/>
</dbReference>
<keyword evidence="1" id="KW-0343">GTPase activation</keyword>
<dbReference type="FunFam" id="1.10.8.270:FF:000002">
    <property type="entry name" value="TBC1 domain family member 9B"/>
    <property type="match status" value="1"/>
</dbReference>
<dbReference type="FunFam" id="1.10.472.80:FF:000069">
    <property type="entry name" value="TBC (Tre-2/Bub2/Cdc16) domain family"/>
    <property type="match status" value="1"/>
</dbReference>
<dbReference type="InterPro" id="IPR000195">
    <property type="entry name" value="Rab-GAP-TBC_dom"/>
</dbReference>
<dbReference type="PANTHER" id="PTHR47666">
    <property type="entry name" value="PROTEIN VASCULAR ASSOCIATED DEATH 1, CHLOROPLASTIC"/>
    <property type="match status" value="1"/>
</dbReference>
<dbReference type="Proteomes" id="UP000053676">
    <property type="component" value="Unassembled WGS sequence"/>
</dbReference>
<dbReference type="SUPFAM" id="SSF47473">
    <property type="entry name" value="EF-hand"/>
    <property type="match status" value="1"/>
</dbReference>
<dbReference type="OrthoDB" id="17687at2759"/>
<sequence length="1283" mass="146304">MVWIRPEYLLLGQPFWSVEQENQYFALQRRKGHGTKGFSSVLVATIDSVFDTRPAPYRIIYKYENDDVQIAIVIAVAIRKNEILEHWTWIEKNIMPTVGSFSVERDVRAFVLCKVESLVHIEAESSTTEELDSLSTRSVFHKFITLFSLPADEKLVNYYSCCYWKNRFPNQGQLFLSVNFLCFYSFVIGNEVKIKLKWTDITKLDKVSTLLWPQSLRVVTRQESYEFSMFLNFEETFKLASQLANIAMKQLIEEEGFCEDTALLQKALSESERKRAQKTRASFLKRDLDARQRSESYRYIVFINVVELIRMLFTFSVVPPKSFAYHLNTFARVGARCPSYDLAKFYKLAPLREGRVIFTRLVHFFLCRCRFNLPHSEKLDGDIECRLFTPYDRRHVIGRLYLSAHFVCFASRTERLVSIVIPIVDVSSVEECVAAYGENLTRGSGLLICLQNGSTVVFSWVPDRDRVLAKITTFAERFRIQTAMKKMGRKESPVKLDCLDYPLISKYPCGADTDEICKEKWGRLFDEYGRGTTMYRTVELHRLLLEGVPIDLRGEVWMICSGARAEMELHPGYYEELLRKHESVYTIALDEIERDLYRSLPEHPAFQDGEGIDALRRILTAYSFRNPNIGYCQAMNIVSSVLLLYVKEEEAFWLLVAICERLLPDYYNNKVVGALVDQGVFSELVERSLPNISAKLSELGLGDMVALSWFLTIFLSAIKFDAAVRILDLFFYEGARLMFQVAMEMLRENEAMICNSKDDGETLMALSAYADCIHEGSSQDGGKISVGALLTASYRDFGYSFTNEQIERLRLKHRLKVVQTLEDSQMRSIIRSVGKECKFTIEDLETLYNIVKEEHLLSWRLRIGVTARCQAASLTERPKPDPCAQSQYRLDYDLFYEVMRRLLPWPVTTNFVVRLFRLLDVSDSGLLTFRDLALTLSLLLLGDATEKLAVIYKCHIPPAFNVADLDDIASMEDVRDGWLVVEGETPEVAVDAMDMLDPPSSTNTSVNSTPSKCGDSSDISTVTSAVVVDNPKSSASSLLDLIAARSCGSDPSDSSQDQIQVADEASEGKNFVAVDSASKLMRDFHPESVSLIEDSINKLRSLRATLVSPGAANTRLEIKTLPPMNQVQFIQLWKTLYDMLNANDMDQQLFHSLAVVGTLLFQLGETHRELRAKLEAEIADAIKEDSDSSAEMPTLTESKQEDAELSEQEDLSTAQRRRIAETKTGVDENEWQINFEQILASLLSEVPLANYFERKYPLQGLVRRYRKTRFDSTRSSESNGSQH</sequence>
<dbReference type="Gene3D" id="2.30.29.30">
    <property type="entry name" value="Pleckstrin-homology domain (PH domain)/Phosphotyrosine-binding domain (PTB)"/>
    <property type="match status" value="2"/>
</dbReference>
<dbReference type="Gene3D" id="1.10.472.80">
    <property type="entry name" value="Ypt/Rab-GAP domain of gyp1p, domain 3"/>
    <property type="match status" value="1"/>
</dbReference>
<accession>W2TN69</accession>
<dbReference type="Pfam" id="PF02893">
    <property type="entry name" value="GRAM"/>
    <property type="match status" value="2"/>
</dbReference>